<dbReference type="GO" id="GO:0004315">
    <property type="term" value="F:3-oxoacyl-[acyl-carrier-protein] synthase activity"/>
    <property type="evidence" value="ECO:0007669"/>
    <property type="project" value="InterPro"/>
</dbReference>
<dbReference type="InterPro" id="IPR056501">
    <property type="entry name" value="NAD-bd_HRPKS_sdrA"/>
</dbReference>
<feature type="domain" description="PKS/mFAS DH" evidence="8">
    <location>
        <begin position="946"/>
        <end position="1279"/>
    </location>
</feature>
<evidence type="ECO:0000259" key="8">
    <source>
        <dbReference type="PROSITE" id="PS52019"/>
    </source>
</evidence>
<dbReference type="Proteomes" id="UP000182658">
    <property type="component" value="Unassembled WGS sequence"/>
</dbReference>
<keyword evidence="10" id="KW-1185">Reference proteome</keyword>
<dbReference type="InterPro" id="IPR020843">
    <property type="entry name" value="ER"/>
</dbReference>
<evidence type="ECO:0000256" key="2">
    <source>
        <dbReference type="ARBA" id="ARBA00022553"/>
    </source>
</evidence>
<dbReference type="InterPro" id="IPR011032">
    <property type="entry name" value="GroES-like_sf"/>
</dbReference>
<dbReference type="Pfam" id="PF23114">
    <property type="entry name" value="NAD-bd_HRPKS_sdrA"/>
    <property type="match status" value="1"/>
</dbReference>
<name>A0A1J7JRY6_9PEZI</name>
<dbReference type="Gene3D" id="3.10.129.110">
    <property type="entry name" value="Polyketide synthase dehydratase"/>
    <property type="match status" value="1"/>
</dbReference>
<dbReference type="SMART" id="SM00827">
    <property type="entry name" value="PKS_AT"/>
    <property type="match status" value="1"/>
</dbReference>
<dbReference type="SMART" id="SM00822">
    <property type="entry name" value="PKS_KR"/>
    <property type="match status" value="1"/>
</dbReference>
<gene>
    <name evidence="9" type="ORF">CONLIGDRAFT_700045</name>
</gene>
<dbReference type="SUPFAM" id="SSF50129">
    <property type="entry name" value="GroES-like"/>
    <property type="match status" value="1"/>
</dbReference>
<dbReference type="InterPro" id="IPR020807">
    <property type="entry name" value="PKS_DH"/>
</dbReference>
<dbReference type="Gene3D" id="3.40.47.10">
    <property type="match status" value="1"/>
</dbReference>
<dbReference type="PANTHER" id="PTHR43775">
    <property type="entry name" value="FATTY ACID SYNTHASE"/>
    <property type="match status" value="1"/>
</dbReference>
<dbReference type="OrthoDB" id="329835at2759"/>
<feature type="active site" description="Proton donor; for dehydratase activity" evidence="6">
    <location>
        <position position="1196"/>
    </location>
</feature>
<evidence type="ECO:0000256" key="4">
    <source>
        <dbReference type="ARBA" id="ARBA00023002"/>
    </source>
</evidence>
<feature type="region of interest" description="C-terminal hotdog fold" evidence="6">
    <location>
        <begin position="1120"/>
        <end position="1279"/>
    </location>
</feature>
<dbReference type="Pfam" id="PF21089">
    <property type="entry name" value="PKS_DH_N"/>
    <property type="match status" value="1"/>
</dbReference>
<dbReference type="GO" id="GO:0004312">
    <property type="term" value="F:fatty acid synthase activity"/>
    <property type="evidence" value="ECO:0007669"/>
    <property type="project" value="TreeGrafter"/>
</dbReference>
<keyword evidence="4" id="KW-0560">Oxidoreductase</keyword>
<evidence type="ECO:0000313" key="9">
    <source>
        <dbReference type="EMBL" id="OIW30530.1"/>
    </source>
</evidence>
<dbReference type="SMART" id="SM00826">
    <property type="entry name" value="PKS_DH"/>
    <property type="match status" value="1"/>
</dbReference>
<dbReference type="InterPro" id="IPR049900">
    <property type="entry name" value="PKS_mFAS_DH"/>
</dbReference>
<dbReference type="STRING" id="1408157.A0A1J7JRY6"/>
<dbReference type="Pfam" id="PF16197">
    <property type="entry name" value="KAsynt_C_assoc"/>
    <property type="match status" value="1"/>
</dbReference>
<keyword evidence="2" id="KW-0597">Phosphoprotein</keyword>
<evidence type="ECO:0000256" key="5">
    <source>
        <dbReference type="ARBA" id="ARBA00023268"/>
    </source>
</evidence>
<dbReference type="SUPFAM" id="SSF53901">
    <property type="entry name" value="Thiolase-like"/>
    <property type="match status" value="1"/>
</dbReference>
<dbReference type="InterPro" id="IPR020841">
    <property type="entry name" value="PKS_Beta-ketoAc_synthase_dom"/>
</dbReference>
<dbReference type="Pfam" id="PF00698">
    <property type="entry name" value="Acyl_transf_1"/>
    <property type="match status" value="1"/>
</dbReference>
<dbReference type="CDD" id="cd05274">
    <property type="entry name" value="KR_FAS_SDR_x"/>
    <property type="match status" value="1"/>
</dbReference>
<dbReference type="PROSITE" id="PS52019">
    <property type="entry name" value="PKS_MFAS_DH"/>
    <property type="match status" value="1"/>
</dbReference>
<dbReference type="InterPro" id="IPR049551">
    <property type="entry name" value="PKS_DH_C"/>
</dbReference>
<dbReference type="InterPro" id="IPR001227">
    <property type="entry name" value="Ac_transferase_dom_sf"/>
</dbReference>
<keyword evidence="1" id="KW-0596">Phosphopantetheine</keyword>
<dbReference type="InterPro" id="IPR018201">
    <property type="entry name" value="Ketoacyl_synth_AS"/>
</dbReference>
<feature type="domain" description="Ketosynthase family 3 (KS3)" evidence="7">
    <location>
        <begin position="6"/>
        <end position="431"/>
    </location>
</feature>
<evidence type="ECO:0000259" key="7">
    <source>
        <dbReference type="PROSITE" id="PS52004"/>
    </source>
</evidence>
<dbReference type="GO" id="GO:0044550">
    <property type="term" value="P:secondary metabolite biosynthetic process"/>
    <property type="evidence" value="ECO:0007669"/>
    <property type="project" value="UniProtKB-ARBA"/>
</dbReference>
<dbReference type="InterPro" id="IPR016036">
    <property type="entry name" value="Malonyl_transacylase_ACP-bd"/>
</dbReference>
<dbReference type="GO" id="GO:0006633">
    <property type="term" value="P:fatty acid biosynthetic process"/>
    <property type="evidence" value="ECO:0007669"/>
    <property type="project" value="InterPro"/>
</dbReference>
<dbReference type="InterPro" id="IPR014043">
    <property type="entry name" value="Acyl_transferase_dom"/>
</dbReference>
<dbReference type="GO" id="GO:0016491">
    <property type="term" value="F:oxidoreductase activity"/>
    <property type="evidence" value="ECO:0007669"/>
    <property type="project" value="UniProtKB-KW"/>
</dbReference>
<dbReference type="SUPFAM" id="SSF51735">
    <property type="entry name" value="NAD(P)-binding Rossmann-fold domains"/>
    <property type="match status" value="2"/>
</dbReference>
<keyword evidence="3" id="KW-0808">Transferase</keyword>
<dbReference type="Pfam" id="PF00109">
    <property type="entry name" value="ketoacyl-synt"/>
    <property type="match status" value="1"/>
</dbReference>
<dbReference type="InterPro" id="IPR050091">
    <property type="entry name" value="PKS_NRPS_Biosynth_Enz"/>
</dbReference>
<dbReference type="InParanoid" id="A0A1J7JRY6"/>
<dbReference type="PROSITE" id="PS00606">
    <property type="entry name" value="KS3_1"/>
    <property type="match status" value="1"/>
</dbReference>
<dbReference type="InterPro" id="IPR016035">
    <property type="entry name" value="Acyl_Trfase/lysoPLipase"/>
</dbReference>
<dbReference type="Pfam" id="PF02801">
    <property type="entry name" value="Ketoacyl-synt_C"/>
    <property type="match status" value="1"/>
</dbReference>
<dbReference type="PANTHER" id="PTHR43775:SF29">
    <property type="entry name" value="ASPERFURANONE POLYKETIDE SYNTHASE AFOG-RELATED"/>
    <property type="match status" value="1"/>
</dbReference>
<dbReference type="Gene3D" id="3.40.366.10">
    <property type="entry name" value="Malonyl-Coenzyme A Acyl Carrier Protein, domain 2"/>
    <property type="match status" value="1"/>
</dbReference>
<keyword evidence="5" id="KW-0511">Multifunctional enzyme</keyword>
<evidence type="ECO:0000256" key="6">
    <source>
        <dbReference type="PROSITE-ProRule" id="PRU01363"/>
    </source>
</evidence>
<sequence>MDNERREAVAIIGMACRFPGGAHNPEQLFSNLEAGQSAWCEFPSDRLNIDGFYHPSPQRHDSFTFKGAHFLTGNIAAFDAEFFSMSATESNSTDVQQRILLEVAYEAVENAGIPKETLAGSDASVYIGSFVKDYEQVSMRDAQYLAADCATGNGIAIMSNRISYFFDIHGPSMTIDTGCSASLICIHQAVQSLLSGESSMAMAGGAGMILTPSTIMPMVSLGFLSKDGKCYTFDSRANGYGRGEGVGIVVLKRLSDAIRDNDTIRGVIRGTSTNQDGRTSGITMPSSEAQVINIRKCYASAGLGFDQTMFVECHGTGTQAGDPRELKAISDALCNERPADNPMVVGSIKTNIGHLEGSAGVAGVIKAVMTIEKGRIPRHINFKSWNPDINHRRLKVNVALKNTEWPTSGLRRISVNSFGFGGSNAHAIIDDAAHYLEQQVHVVANHNTRITSAEDPDMDISMNVSLEEDHALHPYLYWFSANDQDGIARLADAHLSSLTSRKTEPFFMRDYAYTLSSRRSRLQYKAFAVARSHEELMSELARIKTSQPFRSQKSRALNLAFIFCGQGAQWSRMGLDLCIFEPFRRSLKDSIALIKTLTLDRTFDLLTTLTEAAIEGSSPKINNPIYAQPATTAIQLALVDLLAECGVKPTAVLGHSSGEIAAAYAAGMISKLGALTIAYFRGKVASHVQLKGSMLAVNLSSADAQKYVNIARDGSVCVACINSPDSVTLSGDTDQIRQIQESLTHDGIASKLLSVETAYHSHHMQTVSKEYQFLLTLYLRKSVANPNGPVMFSSVTGQRISHADLTPSYWVNNMVSPVEFEKAVSAMIKAEKTVRPGVFLEVSPQSVLRKALSETVGSGAAGDDNEIPYFPMMDQKKDGTVTVINTLGKLWVRGLPVQLDWLHQGSSGEKPKCLVDLPTYPWDHSKAYWHESHLSKAHRFRKFGSHDFLGAMTADSITPQEPRWRGFIDITENPWIEHHKIQKKTMYPAAGMVVMAVEAAKQLVDGAVDSPSDILDFEISDFKIEEPMIIPEKETRLEYNFNATRVEESTADRLSTWRYSFTIYSILDTSSAPPYQHTTNARGTFAVRFRPRGLGETNGNTREIGLDDNLQGLQASSSLIDFADGMNPREFYERLNIIGLGYGRLFRNITKMGPAQEVSENQSTKYCWTKVQIPNTKAVMPEEYETPATIHPATLDAMFQSLFVLGDEPMVPYFIESIRISANAPQEAGTEFLGYSEAKRKGLREAVSNIIMWQDEDRQRQIVNIRGLSVIKMAAPGKAIPDFLPDHRNLCSQIVWKEDVQCARNVDNGPGSHTFEMMLDLMGHRFPDMRVLQVGGVASLVSLVLHTLGSGTTPRLCSYLVLDETEDVFQTALAETAKDLAPLLSYERLVDKYNLTNTLKQQKFDVVLADSRIGIDRGVLLQALKPAGILAFTHESPTTNGVPGQDGVLRSYFKRETDRNDWVPASWYSLPQAYPAKMSTETVILLVQEDPYEFDYKAVPRVAALVSRLQSTAIGLSVKQMNLSAFRDLLYKEKFEPFDAYVIALFELHNDKGVVYDIESEHYMVIQELLQKTSKGILWVTAGAQMDTQQPTKSPFLGWARTVRSEEPDKQIICLDLEANNPHKKRRVGEETSSDTAVEDDVSTICDVFFRSFASTVSAAARDVEFAQRAGHLYIPRLEPLKEVNKLIEDDQEKIVHEVPSNKHKPLKLVRGASGALEDVYFKEDRGISRELLPHEVLIDVQECCLVPDSLNTISEDPDKAGYKTDLWGTVLKVGAEVKNISGSQKVIAIGCGAVGTQVIADQRFVWEDESSNSVLTHSPTCLITASFCLRVVNKGAKVLIHGAAGAHGQAAIQIAWQHGAEIFAVVSNKSERKALIKGGIMNGKHILNGDASLPERVARITSSKGMDFIFNPTADYREMDFRMVRLYGQVIHLTNSQSTPSHRDHCPDLLAEHFDIVYGWSQSTIQEPVLKQSYSFGDVRTAFKDLKTSPFSGVRMIRKVDKEKLPFGRIPRETYPAPLLSWKATYVVAGGFGGLGLDVIQWLADHGARHVTILSRSRDHGPATEKHLQGLLTRGLQRGGLRLVARTVDICCWDSCSAVIKSIEDGHPIGGIIQAAAVIKDGIYQNLTYDDWQAVTRVKTVGSYNLHKATEEFCPDLEFFVFLSSAAGIIGNLGQANYNAGNSFQDALARHRSSRGLHSVSIDLGPVLGAGMVAQDEALWDQLRAGGFIGVRLEDFHTVLERAITKPTLPSTSANLEQLVTAQTPEAFNCPPQVIMGVGTGGLVAQNKTTNPFWTRTPLFSYLNRVDVRPGSAASSSETGGGPTASLKPALKAASSRAEAANLLLPYFVRALAEVMGKNHAEIDPDSILDDHGPDSLRMKEILDWIFSATGVKVSGINQMPIRSICAQVCELGGFGGED</sequence>
<dbReference type="InterPro" id="IPR032821">
    <property type="entry name" value="PKS_assoc"/>
</dbReference>
<protein>
    <submittedName>
        <fullName evidence="9">Ketoacyl-synt-domain-containing protein</fullName>
    </submittedName>
</protein>
<dbReference type="PROSITE" id="PS52004">
    <property type="entry name" value="KS3_2"/>
    <property type="match status" value="1"/>
</dbReference>
<dbReference type="Gene3D" id="3.30.70.3290">
    <property type="match status" value="1"/>
</dbReference>
<evidence type="ECO:0000313" key="10">
    <source>
        <dbReference type="Proteomes" id="UP000182658"/>
    </source>
</evidence>
<dbReference type="Gene3D" id="3.40.50.720">
    <property type="entry name" value="NAD(P)-binding Rossmann-like Domain"/>
    <property type="match status" value="3"/>
</dbReference>
<organism evidence="9 10">
    <name type="scientific">Coniochaeta ligniaria NRRL 30616</name>
    <dbReference type="NCBI Taxonomy" id="1408157"/>
    <lineage>
        <taxon>Eukaryota</taxon>
        <taxon>Fungi</taxon>
        <taxon>Dikarya</taxon>
        <taxon>Ascomycota</taxon>
        <taxon>Pezizomycotina</taxon>
        <taxon>Sordariomycetes</taxon>
        <taxon>Sordariomycetidae</taxon>
        <taxon>Coniochaetales</taxon>
        <taxon>Coniochaetaceae</taxon>
        <taxon>Coniochaeta</taxon>
    </lineage>
</organism>
<dbReference type="SMART" id="SM00825">
    <property type="entry name" value="PKS_KS"/>
    <property type="match status" value="1"/>
</dbReference>
<dbReference type="InterPro" id="IPR049552">
    <property type="entry name" value="PKS_DH_N"/>
</dbReference>
<proteinExistence type="predicted"/>
<evidence type="ECO:0000256" key="1">
    <source>
        <dbReference type="ARBA" id="ARBA00022450"/>
    </source>
</evidence>
<dbReference type="SMART" id="SM00829">
    <property type="entry name" value="PKS_ER"/>
    <property type="match status" value="1"/>
</dbReference>
<dbReference type="EMBL" id="KV875096">
    <property type="protein sequence ID" value="OIW30530.1"/>
    <property type="molecule type" value="Genomic_DNA"/>
</dbReference>
<reference evidence="9 10" key="1">
    <citation type="submission" date="2016-10" db="EMBL/GenBank/DDBJ databases">
        <title>Draft genome sequence of Coniochaeta ligniaria NRRL30616, a lignocellulolytic fungus for bioabatement of inhibitors in plant biomass hydrolysates.</title>
        <authorList>
            <consortium name="DOE Joint Genome Institute"/>
            <person name="Jimenez D.J."/>
            <person name="Hector R.E."/>
            <person name="Riley R."/>
            <person name="Sun H."/>
            <person name="Grigoriev I.V."/>
            <person name="Van Elsas J.D."/>
            <person name="Nichols N.N."/>
        </authorList>
    </citation>
    <scope>NUCLEOTIDE SEQUENCE [LARGE SCALE GENOMIC DNA]</scope>
    <source>
        <strain evidence="9 10">NRRL 30616</strain>
    </source>
</reference>
<dbReference type="Pfam" id="PF08659">
    <property type="entry name" value="KR"/>
    <property type="match status" value="1"/>
</dbReference>
<dbReference type="InterPro" id="IPR014030">
    <property type="entry name" value="Ketoacyl_synth_N"/>
</dbReference>
<dbReference type="Gene3D" id="3.90.180.10">
    <property type="entry name" value="Medium-chain alcohol dehydrogenases, catalytic domain"/>
    <property type="match status" value="1"/>
</dbReference>
<dbReference type="CDD" id="cd00833">
    <property type="entry name" value="PKS"/>
    <property type="match status" value="1"/>
</dbReference>
<dbReference type="Pfam" id="PF14765">
    <property type="entry name" value="PS-DH"/>
    <property type="match status" value="1"/>
</dbReference>
<dbReference type="InterPro" id="IPR042104">
    <property type="entry name" value="PKS_dehydratase_sf"/>
</dbReference>
<dbReference type="InterPro" id="IPR036291">
    <property type="entry name" value="NAD(P)-bd_dom_sf"/>
</dbReference>
<accession>A0A1J7JRY6</accession>
<dbReference type="SUPFAM" id="SSF52151">
    <property type="entry name" value="FabD/lysophospholipase-like"/>
    <property type="match status" value="1"/>
</dbReference>
<dbReference type="InterPro" id="IPR016039">
    <property type="entry name" value="Thiolase-like"/>
</dbReference>
<dbReference type="InterPro" id="IPR057326">
    <property type="entry name" value="KR_dom"/>
</dbReference>
<dbReference type="InterPro" id="IPR014031">
    <property type="entry name" value="Ketoacyl_synth_C"/>
</dbReference>
<dbReference type="SUPFAM" id="SSF55048">
    <property type="entry name" value="Probable ACP-binding domain of malonyl-CoA ACP transacylase"/>
    <property type="match status" value="1"/>
</dbReference>
<feature type="region of interest" description="N-terminal hotdog fold" evidence="6">
    <location>
        <begin position="946"/>
        <end position="1092"/>
    </location>
</feature>
<feature type="active site" description="Proton acceptor; for dehydratase activity" evidence="6">
    <location>
        <position position="979"/>
    </location>
</feature>
<dbReference type="InterPro" id="IPR013968">
    <property type="entry name" value="PKS_KR"/>
</dbReference>
<evidence type="ECO:0000256" key="3">
    <source>
        <dbReference type="ARBA" id="ARBA00022679"/>
    </source>
</evidence>